<evidence type="ECO:0000313" key="4">
    <source>
        <dbReference type="Proteomes" id="UP001446205"/>
    </source>
</evidence>
<gene>
    <name evidence="3" type="ORF">WOB96_03425</name>
</gene>
<dbReference type="PANTHER" id="PTHR47572:SF4">
    <property type="entry name" value="LACTONASE DRP35"/>
    <property type="match status" value="1"/>
</dbReference>
<sequence>MSSVEIIDPCFKSHVLGNASLERLADGFRWLEGPVWFADQQCLLFSDIPNNRIMRWTESGGVSVFRQPSGFANGHTRDRQGRLIGCSHQHRCITRTELDGRITVLADRYQGKRLNSPNDVVVKSDGSIWFSDPPYGIQTDYEGGKQDSELPPTLYRLDPDSGELSIVADDFEGPNGLCFSPDERLLYVSETGHQFSPDPLRYIRVMTVSADGKHLTQGREFHSINPGYADGFRCDQAGNIWSSAADGVHCISPAGTLIGKVHVPEPVSNLTFGGRNRSRLFLCAGQNLYAIYINCRGAAYP</sequence>
<protein>
    <submittedName>
        <fullName evidence="3">SMP-30/gluconolactonase/LRE family protein</fullName>
    </submittedName>
</protein>
<feature type="domain" description="SMP-30/Gluconolactonase/LRE-like region" evidence="2">
    <location>
        <begin position="32"/>
        <end position="283"/>
    </location>
</feature>
<name>A0ABU9D5H7_9PROT</name>
<dbReference type="Pfam" id="PF08450">
    <property type="entry name" value="SGL"/>
    <property type="match status" value="1"/>
</dbReference>
<keyword evidence="1" id="KW-0378">Hydrolase</keyword>
<dbReference type="Gene3D" id="2.120.10.30">
    <property type="entry name" value="TolB, C-terminal domain"/>
    <property type="match status" value="1"/>
</dbReference>
<organism evidence="3 4">
    <name type="scientific">Thermithiobacillus plumbiphilus</name>
    <dbReference type="NCBI Taxonomy" id="1729899"/>
    <lineage>
        <taxon>Bacteria</taxon>
        <taxon>Pseudomonadati</taxon>
        <taxon>Pseudomonadota</taxon>
        <taxon>Acidithiobacillia</taxon>
        <taxon>Acidithiobacillales</taxon>
        <taxon>Thermithiobacillaceae</taxon>
        <taxon>Thermithiobacillus</taxon>
    </lineage>
</organism>
<evidence type="ECO:0000256" key="1">
    <source>
        <dbReference type="ARBA" id="ARBA00022801"/>
    </source>
</evidence>
<dbReference type="RefSeq" id="WP_341369871.1">
    <property type="nucleotide sequence ID" value="NZ_JBBPCO010000002.1"/>
</dbReference>
<dbReference type="PANTHER" id="PTHR47572">
    <property type="entry name" value="LIPOPROTEIN-RELATED"/>
    <property type="match status" value="1"/>
</dbReference>
<dbReference type="InterPro" id="IPR051262">
    <property type="entry name" value="SMP-30/CGR1_Lactonase"/>
</dbReference>
<evidence type="ECO:0000259" key="2">
    <source>
        <dbReference type="Pfam" id="PF08450"/>
    </source>
</evidence>
<comment type="caution">
    <text evidence="3">The sequence shown here is derived from an EMBL/GenBank/DDBJ whole genome shotgun (WGS) entry which is preliminary data.</text>
</comment>
<dbReference type="Proteomes" id="UP001446205">
    <property type="component" value="Unassembled WGS sequence"/>
</dbReference>
<keyword evidence="4" id="KW-1185">Reference proteome</keyword>
<dbReference type="InterPro" id="IPR013658">
    <property type="entry name" value="SGL"/>
</dbReference>
<dbReference type="EMBL" id="JBBPCO010000002">
    <property type="protein sequence ID" value="MEK8088806.1"/>
    <property type="molecule type" value="Genomic_DNA"/>
</dbReference>
<evidence type="ECO:0000313" key="3">
    <source>
        <dbReference type="EMBL" id="MEK8088806.1"/>
    </source>
</evidence>
<proteinExistence type="predicted"/>
<accession>A0ABU9D5H7</accession>
<reference evidence="3 4" key="1">
    <citation type="submission" date="2024-04" db="EMBL/GenBank/DDBJ databases">
        <authorList>
            <person name="Abashina T."/>
            <person name="Shaikin A."/>
        </authorList>
    </citation>
    <scope>NUCLEOTIDE SEQUENCE [LARGE SCALE GENOMIC DNA]</scope>
    <source>
        <strain evidence="3 4">AAFK</strain>
    </source>
</reference>
<dbReference type="SUPFAM" id="SSF63829">
    <property type="entry name" value="Calcium-dependent phosphotriesterase"/>
    <property type="match status" value="1"/>
</dbReference>
<dbReference type="InterPro" id="IPR011042">
    <property type="entry name" value="6-blade_b-propeller_TolB-like"/>
</dbReference>